<protein>
    <submittedName>
        <fullName evidence="1">Uncharacterized protein</fullName>
    </submittedName>
</protein>
<evidence type="ECO:0000313" key="1">
    <source>
        <dbReference type="EMBL" id="KAI9918661.1"/>
    </source>
</evidence>
<dbReference type="Proteomes" id="UP001163321">
    <property type="component" value="Chromosome 12"/>
</dbReference>
<sequence>MGNVEAKGVKGNMDELRFDESNDEAFTQVLRVNLQRLIVYARSADASLQREVAEKLANEAVKRTCLDVCISSRVPSIWFCTADRQVQIVELDGLQLLLPLTKSKDTEVQRLAAHALANLSVNCKGCCY</sequence>
<gene>
    <name evidence="1" type="ORF">PsorP6_011650</name>
</gene>
<accession>A0ACC0WKV7</accession>
<name>A0ACC0WKV7_9STRA</name>
<dbReference type="EMBL" id="CM047591">
    <property type="protein sequence ID" value="KAI9918661.1"/>
    <property type="molecule type" value="Genomic_DNA"/>
</dbReference>
<keyword evidence="2" id="KW-1185">Reference proteome</keyword>
<reference evidence="1 2" key="1">
    <citation type="journal article" date="2022" name="bioRxiv">
        <title>The genome of the oomycete Peronosclerospora sorghi, a cosmopolitan pathogen of maize and sorghum, is inflated with dispersed pseudogenes.</title>
        <authorList>
            <person name="Fletcher K."/>
            <person name="Martin F."/>
            <person name="Isakeit T."/>
            <person name="Cavanaugh K."/>
            <person name="Magill C."/>
            <person name="Michelmore R."/>
        </authorList>
    </citation>
    <scope>NUCLEOTIDE SEQUENCE [LARGE SCALE GENOMIC DNA]</scope>
    <source>
        <strain evidence="1">P6</strain>
    </source>
</reference>
<comment type="caution">
    <text evidence="1">The sequence shown here is derived from an EMBL/GenBank/DDBJ whole genome shotgun (WGS) entry which is preliminary data.</text>
</comment>
<organism evidence="1 2">
    <name type="scientific">Peronosclerospora sorghi</name>
    <dbReference type="NCBI Taxonomy" id="230839"/>
    <lineage>
        <taxon>Eukaryota</taxon>
        <taxon>Sar</taxon>
        <taxon>Stramenopiles</taxon>
        <taxon>Oomycota</taxon>
        <taxon>Peronosporomycetes</taxon>
        <taxon>Peronosporales</taxon>
        <taxon>Peronosporaceae</taxon>
        <taxon>Peronosclerospora</taxon>
    </lineage>
</organism>
<proteinExistence type="predicted"/>
<evidence type="ECO:0000313" key="2">
    <source>
        <dbReference type="Proteomes" id="UP001163321"/>
    </source>
</evidence>